<feature type="coiled-coil region" evidence="5">
    <location>
        <begin position="379"/>
        <end position="412"/>
    </location>
</feature>
<keyword evidence="5" id="KW-0175">Coiled coil</keyword>
<dbReference type="CDD" id="cd11386">
    <property type="entry name" value="MCP_signal"/>
    <property type="match status" value="1"/>
</dbReference>
<sequence length="740" mass="79782">MLIKRFNDLSISMRLLAGTMVTALGLLFFASEVVYLDAKSALELQSSGRLAALMPSIGSLVHELQKERGRSAGFISSGGGAFSSELPSQRTDTDNVLAQAKAELDKLDLSDLPETLGMAVNHARNDLSQLDAKRVAVDSFDITVPQMAQYYTTTIEALLEIAHELEVASHNDRISKAMISYLSFLRGKEYAGRERAMGAVGFGVGRFETEIYDNLIRFIQAQKIYFSDFTDLADPALIGLFNETVSGPVVDEVQRMRDTALASVRTGDLRGITSAQWFTAITEKINLMRDVEGVISKAMIDDVNSLTSASWRSLVLDLVISAAVMLIGGFLLRYVSQSITRPVADVTHSMERLSGGEIDFEVQGTDRKDEIGVMARALKVFQQAAVDKLQLEKEAEEERRKAEQERKQIFDQLEYAVSQVSGALGRLAEGDLTAYIGADVAAEYEKTKQDFNAAATQLQEALGTVSQAANEIRSNSGGIAEASEEMSRRTESQAASLEETAAAVAQIKETMKSTVEAATKASEMVATAKGKAQRGSDVVNSAVSSMRDIEESASRMNEIIGVIDEIAFQTNLLALNAGVEAARAGDAGKGFAVVASEVRALAQRSAEESNQIKALISESATSVEQGAELVRQTGVALEAIVVEVGEVDKMVGEIFAGAKEQDLSIEEINMAIGQLDQATQQNAAMAEEATAATRMLSQESDHLVELVSRFVIDGDGDNRGDHVDHDGPDVDEMPAQAVNM</sequence>
<dbReference type="EMBL" id="JAPJZI010000001">
    <property type="protein sequence ID" value="MDA5398991.1"/>
    <property type="molecule type" value="Genomic_DNA"/>
</dbReference>
<evidence type="ECO:0000256" key="5">
    <source>
        <dbReference type="SAM" id="Coils"/>
    </source>
</evidence>
<comment type="subcellular location">
    <subcellularLocation>
        <location evidence="1">Membrane</location>
    </subcellularLocation>
</comment>
<comment type="caution">
    <text evidence="9">The sequence shown here is derived from an EMBL/GenBank/DDBJ whole genome shotgun (WGS) entry which is preliminary data.</text>
</comment>
<dbReference type="InterPro" id="IPR013587">
    <property type="entry name" value="Nitrate/nitrite_sensing"/>
</dbReference>
<keyword evidence="2" id="KW-0145">Chemotaxis</keyword>
<dbReference type="SUPFAM" id="SSF58104">
    <property type="entry name" value="Methyl-accepting chemotaxis protein (MCP) signaling domain"/>
    <property type="match status" value="1"/>
</dbReference>
<keyword evidence="4" id="KW-0807">Transducer</keyword>
<dbReference type="RefSeq" id="WP_267990439.1">
    <property type="nucleotide sequence ID" value="NZ_JAPJZI010000001.1"/>
</dbReference>
<dbReference type="PROSITE" id="PS50885">
    <property type="entry name" value="HAMP"/>
    <property type="match status" value="2"/>
</dbReference>
<feature type="compositionally biased region" description="Basic and acidic residues" evidence="6">
    <location>
        <begin position="716"/>
        <end position="728"/>
    </location>
</feature>
<evidence type="ECO:0000256" key="4">
    <source>
        <dbReference type="PROSITE-ProRule" id="PRU00284"/>
    </source>
</evidence>
<comment type="similarity">
    <text evidence="3">Belongs to the methyl-accepting chemotaxis (MCP) protein family.</text>
</comment>
<dbReference type="InterPro" id="IPR051310">
    <property type="entry name" value="MCP_chemotaxis"/>
</dbReference>
<evidence type="ECO:0000256" key="1">
    <source>
        <dbReference type="ARBA" id="ARBA00004370"/>
    </source>
</evidence>
<dbReference type="PANTHER" id="PTHR43531">
    <property type="entry name" value="PROTEIN ICFG"/>
    <property type="match status" value="1"/>
</dbReference>
<evidence type="ECO:0000256" key="6">
    <source>
        <dbReference type="SAM" id="MobiDB-lite"/>
    </source>
</evidence>
<evidence type="ECO:0000256" key="2">
    <source>
        <dbReference type="ARBA" id="ARBA00022500"/>
    </source>
</evidence>
<dbReference type="Pfam" id="PF08376">
    <property type="entry name" value="NIT"/>
    <property type="match status" value="1"/>
</dbReference>
<dbReference type="PROSITE" id="PS50111">
    <property type="entry name" value="CHEMOTAXIS_TRANSDUC_2"/>
    <property type="match status" value="1"/>
</dbReference>
<proteinExistence type="inferred from homology"/>
<dbReference type="AlphaFoldDB" id="A0A9X3UIF7"/>
<dbReference type="GO" id="GO:0007165">
    <property type="term" value="P:signal transduction"/>
    <property type="evidence" value="ECO:0007669"/>
    <property type="project" value="UniProtKB-KW"/>
</dbReference>
<feature type="domain" description="HAMP" evidence="8">
    <location>
        <begin position="416"/>
        <end position="463"/>
    </location>
</feature>
<feature type="coiled-coil region" evidence="5">
    <location>
        <begin position="441"/>
        <end position="500"/>
    </location>
</feature>
<dbReference type="GO" id="GO:0005886">
    <property type="term" value="C:plasma membrane"/>
    <property type="evidence" value="ECO:0007669"/>
    <property type="project" value="TreeGrafter"/>
</dbReference>
<evidence type="ECO:0000259" key="7">
    <source>
        <dbReference type="PROSITE" id="PS50111"/>
    </source>
</evidence>
<dbReference type="Pfam" id="PF00672">
    <property type="entry name" value="HAMP"/>
    <property type="match status" value="1"/>
</dbReference>
<feature type="domain" description="Methyl-accepting transducer" evidence="7">
    <location>
        <begin position="468"/>
        <end position="697"/>
    </location>
</feature>
<dbReference type="PANTHER" id="PTHR43531:SF11">
    <property type="entry name" value="METHYL-ACCEPTING CHEMOTAXIS PROTEIN 3"/>
    <property type="match status" value="1"/>
</dbReference>
<feature type="region of interest" description="Disordered" evidence="6">
    <location>
        <begin position="715"/>
        <end position="740"/>
    </location>
</feature>
<evidence type="ECO:0000313" key="9">
    <source>
        <dbReference type="EMBL" id="MDA5398991.1"/>
    </source>
</evidence>
<accession>A0A9X3UIF7</accession>
<dbReference type="GO" id="GO:0006935">
    <property type="term" value="P:chemotaxis"/>
    <property type="evidence" value="ECO:0007669"/>
    <property type="project" value="UniProtKB-KW"/>
</dbReference>
<dbReference type="SMART" id="SM00283">
    <property type="entry name" value="MA"/>
    <property type="match status" value="1"/>
</dbReference>
<feature type="domain" description="HAMP" evidence="8">
    <location>
        <begin position="337"/>
        <end position="390"/>
    </location>
</feature>
<organism evidence="9 10">
    <name type="scientific">Hoeflea prorocentri</name>
    <dbReference type="NCBI Taxonomy" id="1922333"/>
    <lineage>
        <taxon>Bacteria</taxon>
        <taxon>Pseudomonadati</taxon>
        <taxon>Pseudomonadota</taxon>
        <taxon>Alphaproteobacteria</taxon>
        <taxon>Hyphomicrobiales</taxon>
        <taxon>Rhizobiaceae</taxon>
        <taxon>Hoeflea</taxon>
    </lineage>
</organism>
<dbReference type="GO" id="GO:0004888">
    <property type="term" value="F:transmembrane signaling receptor activity"/>
    <property type="evidence" value="ECO:0007669"/>
    <property type="project" value="TreeGrafter"/>
</dbReference>
<dbReference type="FunFam" id="1.10.287.950:FF:000001">
    <property type="entry name" value="Methyl-accepting chemotaxis sensory transducer"/>
    <property type="match status" value="1"/>
</dbReference>
<gene>
    <name evidence="9" type="ORF">OQ273_10445</name>
</gene>
<dbReference type="Proteomes" id="UP001151234">
    <property type="component" value="Unassembled WGS sequence"/>
</dbReference>
<evidence type="ECO:0000256" key="3">
    <source>
        <dbReference type="ARBA" id="ARBA00029447"/>
    </source>
</evidence>
<reference evidence="9" key="1">
    <citation type="submission" date="2022-11" db="EMBL/GenBank/DDBJ databases">
        <title>Draft genome sequence of Hoeflea poritis E7-10 and Hoeflea prorocentri PM5-8, separated from scleractinian coral Porites lutea and marine dinoflagellate.</title>
        <authorList>
            <person name="Zhang G."/>
            <person name="Wei Q."/>
            <person name="Cai L."/>
        </authorList>
    </citation>
    <scope>NUCLEOTIDE SEQUENCE</scope>
    <source>
        <strain evidence="9">PM5-8</strain>
    </source>
</reference>
<dbReference type="CDD" id="cd06225">
    <property type="entry name" value="HAMP"/>
    <property type="match status" value="1"/>
</dbReference>
<dbReference type="Pfam" id="PF00015">
    <property type="entry name" value="MCPsignal"/>
    <property type="match status" value="1"/>
</dbReference>
<dbReference type="Gene3D" id="1.10.287.950">
    <property type="entry name" value="Methyl-accepting chemotaxis protein"/>
    <property type="match status" value="1"/>
</dbReference>
<dbReference type="Gene3D" id="1.10.8.500">
    <property type="entry name" value="HAMP domain in histidine kinase"/>
    <property type="match status" value="1"/>
</dbReference>
<name>A0A9X3UIF7_9HYPH</name>
<feature type="coiled-coil region" evidence="5">
    <location>
        <begin position="668"/>
        <end position="695"/>
    </location>
</feature>
<protein>
    <submittedName>
        <fullName evidence="9">Methyl-accepting chemotaxis protein</fullName>
    </submittedName>
</protein>
<dbReference type="SMART" id="SM00304">
    <property type="entry name" value="HAMP"/>
    <property type="match status" value="2"/>
</dbReference>
<dbReference type="SUPFAM" id="SSF158472">
    <property type="entry name" value="HAMP domain-like"/>
    <property type="match status" value="1"/>
</dbReference>
<evidence type="ECO:0000259" key="8">
    <source>
        <dbReference type="PROSITE" id="PS50885"/>
    </source>
</evidence>
<evidence type="ECO:0000313" key="10">
    <source>
        <dbReference type="Proteomes" id="UP001151234"/>
    </source>
</evidence>
<keyword evidence="10" id="KW-1185">Reference proteome</keyword>
<dbReference type="InterPro" id="IPR004089">
    <property type="entry name" value="MCPsignal_dom"/>
</dbReference>
<dbReference type="InterPro" id="IPR003660">
    <property type="entry name" value="HAMP_dom"/>
</dbReference>